<dbReference type="EMBL" id="KZ819285">
    <property type="protein sequence ID" value="PWO00291.1"/>
    <property type="molecule type" value="Genomic_DNA"/>
</dbReference>
<evidence type="ECO:0000256" key="4">
    <source>
        <dbReference type="ARBA" id="ARBA00022824"/>
    </source>
</evidence>
<evidence type="ECO:0000256" key="2">
    <source>
        <dbReference type="ARBA" id="ARBA00022617"/>
    </source>
</evidence>
<dbReference type="STRING" id="58919.A0A316ZEW5"/>
<dbReference type="PANTHER" id="PTHR10281:SF72">
    <property type="entry name" value="NEUDESIN"/>
    <property type="match status" value="1"/>
</dbReference>
<comment type="subcellular location">
    <subcellularLocation>
        <location evidence="1">Endoplasmic reticulum</location>
    </subcellularLocation>
</comment>
<keyword evidence="2" id="KW-0349">Heme</keyword>
<feature type="domain" description="Cytochrome b5 heme-binding" evidence="7">
    <location>
        <begin position="60"/>
        <end position="162"/>
    </location>
</feature>
<dbReference type="GO" id="GO:0016020">
    <property type="term" value="C:membrane"/>
    <property type="evidence" value="ECO:0007669"/>
    <property type="project" value="TreeGrafter"/>
</dbReference>
<dbReference type="InterPro" id="IPR050577">
    <property type="entry name" value="MAPR/NEUFC/NENF-like"/>
</dbReference>
<dbReference type="OrthoDB" id="547796at2759"/>
<comment type="similarity">
    <text evidence="6">Belongs to the cytochrome b5 family. MAPR subfamily.</text>
</comment>
<evidence type="ECO:0000313" key="8">
    <source>
        <dbReference type="EMBL" id="PWO00291.1"/>
    </source>
</evidence>
<dbReference type="GO" id="GO:0020037">
    <property type="term" value="F:heme binding"/>
    <property type="evidence" value="ECO:0007669"/>
    <property type="project" value="UniProtKB-ARBA"/>
</dbReference>
<evidence type="ECO:0000313" key="9">
    <source>
        <dbReference type="Proteomes" id="UP000245946"/>
    </source>
</evidence>
<sequence length="175" mass="19243">MSALANPLNLALSAILLYLARNLVRPFLARTPTLSAARASPSSYLSLPASHPHKVEWRVFTPHTLAPFDGTAADARILLAIDGSVFDVSRGANFYGPSGPYGNFAGRDASRGMAKQSFEMEMLAPLDARIDDLQDLTPAERTNMREWYQHFKNKYFICGILVNTDDPRAAAEAEE</sequence>
<dbReference type="SUPFAM" id="SSF55856">
    <property type="entry name" value="Cytochrome b5-like heme/steroid binding domain"/>
    <property type="match status" value="1"/>
</dbReference>
<proteinExistence type="inferred from homology"/>
<dbReference type="InterPro" id="IPR001199">
    <property type="entry name" value="Cyt_B5-like_heme/steroid-bd"/>
</dbReference>
<keyword evidence="5" id="KW-0408">Iron</keyword>
<evidence type="ECO:0000256" key="1">
    <source>
        <dbReference type="ARBA" id="ARBA00004240"/>
    </source>
</evidence>
<evidence type="ECO:0000256" key="6">
    <source>
        <dbReference type="ARBA" id="ARBA00038357"/>
    </source>
</evidence>
<evidence type="ECO:0000259" key="7">
    <source>
        <dbReference type="SMART" id="SM01117"/>
    </source>
</evidence>
<reference evidence="8 9" key="1">
    <citation type="journal article" date="2018" name="Mol. Biol. Evol.">
        <title>Broad Genomic Sampling Reveals a Smut Pathogenic Ancestry of the Fungal Clade Ustilaginomycotina.</title>
        <authorList>
            <person name="Kijpornyongpan T."/>
            <person name="Mondo S.J."/>
            <person name="Barry K."/>
            <person name="Sandor L."/>
            <person name="Lee J."/>
            <person name="Lipzen A."/>
            <person name="Pangilinan J."/>
            <person name="LaButti K."/>
            <person name="Hainaut M."/>
            <person name="Henrissat B."/>
            <person name="Grigoriev I.V."/>
            <person name="Spatafora J.W."/>
            <person name="Aime M.C."/>
        </authorList>
    </citation>
    <scope>NUCLEOTIDE SEQUENCE [LARGE SCALE GENOMIC DNA]</scope>
    <source>
        <strain evidence="8 9">MCA 4186</strain>
    </source>
</reference>
<evidence type="ECO:0000256" key="3">
    <source>
        <dbReference type="ARBA" id="ARBA00022723"/>
    </source>
</evidence>
<keyword evidence="4" id="KW-0256">Endoplasmic reticulum</keyword>
<dbReference type="GO" id="GO:0046872">
    <property type="term" value="F:metal ion binding"/>
    <property type="evidence" value="ECO:0007669"/>
    <property type="project" value="UniProtKB-KW"/>
</dbReference>
<dbReference type="InterPro" id="IPR036400">
    <property type="entry name" value="Cyt_B5-like_heme/steroid_sf"/>
</dbReference>
<gene>
    <name evidence="8" type="ORF">FA09DRAFT_314899</name>
</gene>
<dbReference type="RefSeq" id="XP_025600569.1">
    <property type="nucleotide sequence ID" value="XM_025740789.1"/>
</dbReference>
<dbReference type="FunFam" id="3.10.120.10:FF:000003">
    <property type="entry name" value="membrane-associated progesterone receptor component 1"/>
    <property type="match status" value="1"/>
</dbReference>
<organism evidence="8 9">
    <name type="scientific">Tilletiopsis washingtonensis</name>
    <dbReference type="NCBI Taxonomy" id="58919"/>
    <lineage>
        <taxon>Eukaryota</taxon>
        <taxon>Fungi</taxon>
        <taxon>Dikarya</taxon>
        <taxon>Basidiomycota</taxon>
        <taxon>Ustilaginomycotina</taxon>
        <taxon>Exobasidiomycetes</taxon>
        <taxon>Entylomatales</taxon>
        <taxon>Entylomatales incertae sedis</taxon>
        <taxon>Tilletiopsis</taxon>
    </lineage>
</organism>
<accession>A0A316ZEW5</accession>
<dbReference type="GO" id="GO:0005783">
    <property type="term" value="C:endoplasmic reticulum"/>
    <property type="evidence" value="ECO:0007669"/>
    <property type="project" value="UniProtKB-SubCell"/>
</dbReference>
<dbReference type="PANTHER" id="PTHR10281">
    <property type="entry name" value="MEMBRANE-ASSOCIATED PROGESTERONE RECEPTOR COMPONENT-RELATED"/>
    <property type="match status" value="1"/>
</dbReference>
<keyword evidence="9" id="KW-1185">Reference proteome</keyword>
<dbReference type="AlphaFoldDB" id="A0A316ZEW5"/>
<dbReference type="SMART" id="SM01117">
    <property type="entry name" value="Cyt-b5"/>
    <property type="match status" value="1"/>
</dbReference>
<name>A0A316ZEW5_9BASI</name>
<dbReference type="GeneID" id="37268333"/>
<keyword evidence="3" id="KW-0479">Metal-binding</keyword>
<evidence type="ECO:0000256" key="5">
    <source>
        <dbReference type="ARBA" id="ARBA00023004"/>
    </source>
</evidence>
<protein>
    <submittedName>
        <fullName evidence="8">Cytochrome b5</fullName>
    </submittedName>
</protein>
<dbReference type="Proteomes" id="UP000245946">
    <property type="component" value="Unassembled WGS sequence"/>
</dbReference>
<dbReference type="Gene3D" id="3.10.120.10">
    <property type="entry name" value="Cytochrome b5-like heme/steroid binding domain"/>
    <property type="match status" value="1"/>
</dbReference>
<dbReference type="Pfam" id="PF00173">
    <property type="entry name" value="Cyt-b5"/>
    <property type="match status" value="1"/>
</dbReference>